<evidence type="ECO:0000313" key="3">
    <source>
        <dbReference type="Proteomes" id="UP000324758"/>
    </source>
</evidence>
<reference evidence="2 3" key="1">
    <citation type="submission" date="2019-08" db="EMBL/GenBank/DDBJ databases">
        <title>Bradyrhizobium hipponensis sp. nov., a rhizobium isolated from a Lupinus angustifolius root nodule in Tunisia.</title>
        <authorList>
            <person name="Off K."/>
            <person name="Rejili M."/>
            <person name="Mars M."/>
            <person name="Brachmann A."/>
            <person name="Marin M."/>
        </authorList>
    </citation>
    <scope>NUCLEOTIDE SEQUENCE [LARGE SCALE GENOMIC DNA]</scope>
    <source>
        <strain evidence="2 3">CTAW71</strain>
    </source>
</reference>
<dbReference type="AlphaFoldDB" id="A0A5D3K664"/>
<dbReference type="OrthoDB" id="7376020at2"/>
<gene>
    <name evidence="2" type="ORF">FXB40_31540</name>
</gene>
<name>A0A5D3K664_9BRAD</name>
<feature type="chain" id="PRO_5022775242" description="Homogentisate 1,2-dioxygenase" evidence="1">
    <location>
        <begin position="24"/>
        <end position="171"/>
    </location>
</feature>
<organism evidence="2 3">
    <name type="scientific">Bradyrhizobium rifense</name>
    <dbReference type="NCBI Taxonomy" id="515499"/>
    <lineage>
        <taxon>Bacteria</taxon>
        <taxon>Pseudomonadati</taxon>
        <taxon>Pseudomonadota</taxon>
        <taxon>Alphaproteobacteria</taxon>
        <taxon>Hyphomicrobiales</taxon>
        <taxon>Nitrobacteraceae</taxon>
        <taxon>Bradyrhizobium</taxon>
    </lineage>
</organism>
<evidence type="ECO:0008006" key="4">
    <source>
        <dbReference type="Google" id="ProtNLM"/>
    </source>
</evidence>
<feature type="signal peptide" evidence="1">
    <location>
        <begin position="1"/>
        <end position="23"/>
    </location>
</feature>
<keyword evidence="3" id="KW-1185">Reference proteome</keyword>
<accession>A0A5D3K664</accession>
<comment type="caution">
    <text evidence="2">The sequence shown here is derived from an EMBL/GenBank/DDBJ whole genome shotgun (WGS) entry which is preliminary data.</text>
</comment>
<protein>
    <recommendedName>
        <fullName evidence="4">Homogentisate 1,2-dioxygenase</fullName>
    </recommendedName>
</protein>
<evidence type="ECO:0000313" key="2">
    <source>
        <dbReference type="EMBL" id="TYL90633.1"/>
    </source>
</evidence>
<proteinExistence type="predicted"/>
<dbReference type="EMBL" id="VSSS01000051">
    <property type="protein sequence ID" value="TYL90633.1"/>
    <property type="molecule type" value="Genomic_DNA"/>
</dbReference>
<keyword evidence="1" id="KW-0732">Signal</keyword>
<sequence length="171" mass="17869">MRSDMRVLALLAVLALGATSALAAEEPSGCDKFKWPIERDRAALTAPDRAKLASGAEQAAVPASAITLGLVAPQEAKLPTPPERAPKDGTFAGFTSIKAAKAGLYTISLSSGAWVDLVQDGHFLKPVAFSGATDCDGIRKTMKYELSDKPFVLQISGAKDNSLSISILPAQ</sequence>
<dbReference type="Proteomes" id="UP000324758">
    <property type="component" value="Unassembled WGS sequence"/>
</dbReference>
<evidence type="ECO:0000256" key="1">
    <source>
        <dbReference type="SAM" id="SignalP"/>
    </source>
</evidence>